<dbReference type="Proteomes" id="UP001234202">
    <property type="component" value="Unassembled WGS sequence"/>
</dbReference>
<keyword evidence="2" id="KW-1185">Reference proteome</keyword>
<protein>
    <submittedName>
        <fullName evidence="1">Uncharacterized protein</fullName>
    </submittedName>
</protein>
<accession>A0ACC2X561</accession>
<organism evidence="1 2">
    <name type="scientific">Naganishia onofrii</name>
    <dbReference type="NCBI Taxonomy" id="1851511"/>
    <lineage>
        <taxon>Eukaryota</taxon>
        <taxon>Fungi</taxon>
        <taxon>Dikarya</taxon>
        <taxon>Basidiomycota</taxon>
        <taxon>Agaricomycotina</taxon>
        <taxon>Tremellomycetes</taxon>
        <taxon>Filobasidiales</taxon>
        <taxon>Filobasidiaceae</taxon>
        <taxon>Naganishia</taxon>
    </lineage>
</organism>
<sequence length="833" mass="87915">MQGSHPVDEFSFYDQPGSDALFAAQSPSRSQFDSIPSESSSRQLRRSSSASSINSQCSTASAASTVSEAASTSSCSSVEQVFFGPLSEKERKLVAKLGKTMTDTSFRRSGEAARRGEPSSRRLRKKDSLDFNRRKTLGFSSRKSDDSGTSRRWQGGLVERRNTPTPGTPLRAVVASEPLSDSLEEALSPKLSARTFCEANSSLSQGLNILDISEDPSVGGPASNAHHFEVESVAYSASPTLADNFAHMTVHQPADVIFSNAQEGPDVIGQVCDMGITVDVEQCGVAPASLAQTENFVLADDVNGDSDKENSRRGANNISVRSNTNVLGAISTRSNIGHVLQELSISGVSERKSLRDRKGGRAGRGSSSIEAANLSLAALSPGPTSHSLPTAGSIERHTGETIAFTPKTSATPTKRLDTEKKQPTPQQDSIRDEVAKASAQLQEVVKVEDSGFVAPLSEQLKSPGDDQNDNGSFDPDSPLPISRAPRHSLLLSLTASPTKIGEASPSKSSTGSTSPARDDLLFMPEYHIITTPFRNRPARSSPTASIVKTPTSQAVPRHRDSRSQRREQATLERQVTISNKLSAASLTTSGLGASAYGSSSTPHKAICAGQKATSTSHSSLEISYPVPLSRDGYTLAGNIAETATKTHSQPTTLVTAYDVFDEPTNSKAPAGAKLPAKHSEPVPASTNIPHNTLETAASRIPKSVAAPTQPVFRKPLISNLPVMKPSLSTTKSSTMSKPTSNSNATLKAVRPEVTGQPELATYATPIRGRAPSTLAYRSPAAFRVVSAGSAVKPIQARTASGTLFPSAFNAARPSTPGKAMHRSIGAGGQPLPR</sequence>
<evidence type="ECO:0000313" key="2">
    <source>
        <dbReference type="Proteomes" id="UP001234202"/>
    </source>
</evidence>
<dbReference type="EMBL" id="JASBWV010000027">
    <property type="protein sequence ID" value="KAJ9118791.1"/>
    <property type="molecule type" value="Genomic_DNA"/>
</dbReference>
<comment type="caution">
    <text evidence="1">The sequence shown here is derived from an EMBL/GenBank/DDBJ whole genome shotgun (WGS) entry which is preliminary data.</text>
</comment>
<proteinExistence type="predicted"/>
<reference evidence="1" key="1">
    <citation type="submission" date="2023-04" db="EMBL/GenBank/DDBJ databases">
        <title>Draft Genome sequencing of Naganishia species isolated from polar environments using Oxford Nanopore Technology.</title>
        <authorList>
            <person name="Leo P."/>
            <person name="Venkateswaran K."/>
        </authorList>
    </citation>
    <scope>NUCLEOTIDE SEQUENCE</scope>
    <source>
        <strain evidence="1">DBVPG 5303</strain>
    </source>
</reference>
<evidence type="ECO:0000313" key="1">
    <source>
        <dbReference type="EMBL" id="KAJ9118791.1"/>
    </source>
</evidence>
<gene>
    <name evidence="1" type="ORF">QFC24_005990</name>
</gene>
<name>A0ACC2X561_9TREE</name>